<dbReference type="PIRSF" id="PIRSF002401">
    <property type="entry name" value="GTP_bd_Obg/CgtA"/>
    <property type="match status" value="1"/>
</dbReference>
<organism evidence="13 14">
    <name type="scientific">Fructobacillus cardui</name>
    <dbReference type="NCBI Taxonomy" id="2893170"/>
    <lineage>
        <taxon>Bacteria</taxon>
        <taxon>Bacillati</taxon>
        <taxon>Bacillota</taxon>
        <taxon>Bacilli</taxon>
        <taxon>Lactobacillales</taxon>
        <taxon>Lactobacillaceae</taxon>
        <taxon>Fructobacillus</taxon>
    </lineage>
</organism>
<feature type="domain" description="OBG-type G" evidence="10">
    <location>
        <begin position="160"/>
        <end position="336"/>
    </location>
</feature>
<comment type="cofactor">
    <cofactor evidence="1 9">
        <name>Mg(2+)</name>
        <dbReference type="ChEBI" id="CHEBI:18420"/>
    </cofactor>
</comment>
<feature type="binding site" evidence="9">
    <location>
        <begin position="166"/>
        <end position="173"/>
    </location>
    <ligand>
        <name>GTP</name>
        <dbReference type="ChEBI" id="CHEBI:37565"/>
    </ligand>
</feature>
<dbReference type="Proteomes" id="UP001314200">
    <property type="component" value="Unassembled WGS sequence"/>
</dbReference>
<feature type="binding site" evidence="9">
    <location>
        <begin position="191"/>
        <end position="195"/>
    </location>
    <ligand>
        <name>GTP</name>
        <dbReference type="ChEBI" id="CHEBI:37565"/>
    </ligand>
</feature>
<dbReference type="InterPro" id="IPR006074">
    <property type="entry name" value="GTP1-OBG_CS"/>
</dbReference>
<dbReference type="EMBL" id="CAUZLY010000001">
    <property type="protein sequence ID" value="CAK1226910.1"/>
    <property type="molecule type" value="Genomic_DNA"/>
</dbReference>
<evidence type="ECO:0000313" key="13">
    <source>
        <dbReference type="EMBL" id="CAK1226910.1"/>
    </source>
</evidence>
<evidence type="ECO:0000256" key="6">
    <source>
        <dbReference type="ARBA" id="ARBA00022801"/>
    </source>
</evidence>
<proteinExistence type="inferred from homology"/>
<feature type="domain" description="OCT" evidence="11">
    <location>
        <begin position="356"/>
        <end position="438"/>
    </location>
</feature>
<dbReference type="NCBIfam" id="NF008956">
    <property type="entry name" value="PRK12299.1"/>
    <property type="match status" value="1"/>
</dbReference>
<protein>
    <recommendedName>
        <fullName evidence="9">GTPase Obg</fullName>
        <ecNumber evidence="9">3.6.5.-</ecNumber>
    </recommendedName>
    <alternativeName>
        <fullName evidence="9">GTP-binding protein Obg</fullName>
    </alternativeName>
</protein>
<evidence type="ECO:0000256" key="4">
    <source>
        <dbReference type="ARBA" id="ARBA00022723"/>
    </source>
</evidence>
<dbReference type="NCBIfam" id="NF008954">
    <property type="entry name" value="PRK12296.1"/>
    <property type="match status" value="1"/>
</dbReference>
<evidence type="ECO:0000313" key="14">
    <source>
        <dbReference type="Proteomes" id="UP001314200"/>
    </source>
</evidence>
<comment type="caution">
    <text evidence="13">The sequence shown here is derived from an EMBL/GenBank/DDBJ whole genome shotgun (WGS) entry which is preliminary data.</text>
</comment>
<dbReference type="Gene3D" id="2.70.210.12">
    <property type="entry name" value="GTP1/OBG domain"/>
    <property type="match status" value="1"/>
</dbReference>
<evidence type="ECO:0000259" key="11">
    <source>
        <dbReference type="PROSITE" id="PS51881"/>
    </source>
</evidence>
<dbReference type="EC" id="3.6.5.-" evidence="9"/>
<dbReference type="RefSeq" id="WP_338347602.1">
    <property type="nucleotide sequence ID" value="NZ_CAUZLY010000001.1"/>
</dbReference>
<dbReference type="HAMAP" id="MF_01454">
    <property type="entry name" value="GTPase_Obg"/>
    <property type="match status" value="1"/>
</dbReference>
<keyword evidence="5 9" id="KW-0547">Nucleotide-binding</keyword>
<dbReference type="InterPro" id="IPR006073">
    <property type="entry name" value="GTP-bd"/>
</dbReference>
<dbReference type="InterPro" id="IPR045086">
    <property type="entry name" value="OBG_GTPase"/>
</dbReference>
<dbReference type="PROSITE" id="PS00905">
    <property type="entry name" value="GTP1_OBG"/>
    <property type="match status" value="1"/>
</dbReference>
<dbReference type="SUPFAM" id="SSF82051">
    <property type="entry name" value="Obg GTP-binding protein N-terminal domain"/>
    <property type="match status" value="1"/>
</dbReference>
<feature type="domain" description="Obg" evidence="12">
    <location>
        <begin position="1"/>
        <end position="159"/>
    </location>
</feature>
<dbReference type="Pfam" id="PF01926">
    <property type="entry name" value="MMR_HSR1"/>
    <property type="match status" value="1"/>
</dbReference>
<evidence type="ECO:0000256" key="7">
    <source>
        <dbReference type="ARBA" id="ARBA00022842"/>
    </source>
</evidence>
<dbReference type="SUPFAM" id="SSF102741">
    <property type="entry name" value="Obg GTP-binding protein C-terminal domain"/>
    <property type="match status" value="1"/>
</dbReference>
<dbReference type="Gene3D" id="3.30.300.350">
    <property type="entry name" value="GTP-binding protein OBG, C-terminal domain"/>
    <property type="match status" value="1"/>
</dbReference>
<dbReference type="PROSITE" id="PS51883">
    <property type="entry name" value="OBG"/>
    <property type="match status" value="1"/>
</dbReference>
<comment type="function">
    <text evidence="9">An essential GTPase which binds GTP, GDP and possibly (p)ppGpp with moderate affinity, with high nucleotide exchange rates and a fairly low GTP hydrolysis rate. Plays a role in control of the cell cycle, stress response, ribosome biogenesis and in those bacteria that undergo differentiation, in morphogenesis control.</text>
</comment>
<evidence type="ECO:0000256" key="5">
    <source>
        <dbReference type="ARBA" id="ARBA00022741"/>
    </source>
</evidence>
<feature type="binding site" evidence="9">
    <location>
        <begin position="213"/>
        <end position="216"/>
    </location>
    <ligand>
        <name>GTP</name>
        <dbReference type="ChEBI" id="CHEBI:37565"/>
    </ligand>
</feature>
<dbReference type="CDD" id="cd01898">
    <property type="entry name" value="Obg"/>
    <property type="match status" value="1"/>
</dbReference>
<dbReference type="PRINTS" id="PR00326">
    <property type="entry name" value="GTP1OBG"/>
</dbReference>
<dbReference type="PROSITE" id="PS51710">
    <property type="entry name" value="G_OBG"/>
    <property type="match status" value="1"/>
</dbReference>
<feature type="binding site" evidence="9">
    <location>
        <begin position="283"/>
        <end position="286"/>
    </location>
    <ligand>
        <name>GTP</name>
        <dbReference type="ChEBI" id="CHEBI:37565"/>
    </ligand>
</feature>
<reference evidence="13 14" key="1">
    <citation type="submission" date="2023-10" db="EMBL/GenBank/DDBJ databases">
        <authorList>
            <person name="Botero Cardona J."/>
        </authorList>
    </citation>
    <scope>NUCLEOTIDE SEQUENCE [LARGE SCALE GENOMIC DNA]</scope>
    <source>
        <strain evidence="13 14">R-82641</strain>
    </source>
</reference>
<dbReference type="InterPro" id="IPR015349">
    <property type="entry name" value="OCT_dom"/>
</dbReference>
<dbReference type="InterPro" id="IPR027417">
    <property type="entry name" value="P-loop_NTPase"/>
</dbReference>
<dbReference type="PANTHER" id="PTHR11702:SF31">
    <property type="entry name" value="MITOCHONDRIAL RIBOSOME-ASSOCIATED GTPASE 2"/>
    <property type="match status" value="1"/>
</dbReference>
<dbReference type="PROSITE" id="PS51881">
    <property type="entry name" value="OCT"/>
    <property type="match status" value="1"/>
</dbReference>
<dbReference type="Pfam" id="PF01018">
    <property type="entry name" value="GTP1_OBG"/>
    <property type="match status" value="1"/>
</dbReference>
<keyword evidence="4 9" id="KW-0479">Metal-binding</keyword>
<feature type="binding site" evidence="9">
    <location>
        <begin position="317"/>
        <end position="319"/>
    </location>
    <ligand>
        <name>GTP</name>
        <dbReference type="ChEBI" id="CHEBI:37565"/>
    </ligand>
</feature>
<comment type="subcellular location">
    <subcellularLocation>
        <location evidence="9">Cytoplasm</location>
    </subcellularLocation>
</comment>
<keyword evidence="7 9" id="KW-0460">Magnesium</keyword>
<evidence type="ECO:0000256" key="9">
    <source>
        <dbReference type="HAMAP-Rule" id="MF_01454"/>
    </source>
</evidence>
<gene>
    <name evidence="9" type="primary">obg</name>
    <name evidence="13" type="ORF">R82641_BJNNKPBH_00114</name>
</gene>
<keyword evidence="6 9" id="KW-0378">Hydrolase</keyword>
<dbReference type="Pfam" id="PF09269">
    <property type="entry name" value="DUF1967"/>
    <property type="match status" value="1"/>
</dbReference>
<dbReference type="InterPro" id="IPR036346">
    <property type="entry name" value="GTP-bd_prot_GTP1/OBG_C_sf"/>
</dbReference>
<comment type="similarity">
    <text evidence="2 9">Belongs to the TRAFAC class OBG-HflX-like GTPase superfamily. OBG GTPase family.</text>
</comment>
<evidence type="ECO:0000259" key="12">
    <source>
        <dbReference type="PROSITE" id="PS51883"/>
    </source>
</evidence>
<dbReference type="NCBIfam" id="TIGR02729">
    <property type="entry name" value="Obg_CgtA"/>
    <property type="match status" value="1"/>
</dbReference>
<evidence type="ECO:0000256" key="1">
    <source>
        <dbReference type="ARBA" id="ARBA00001946"/>
    </source>
</evidence>
<dbReference type="InterPro" id="IPR014100">
    <property type="entry name" value="GTP-bd_Obg/CgtA"/>
</dbReference>
<comment type="subunit">
    <text evidence="9">Monomer.</text>
</comment>
<evidence type="ECO:0000256" key="8">
    <source>
        <dbReference type="ARBA" id="ARBA00023134"/>
    </source>
</evidence>
<evidence type="ECO:0000256" key="2">
    <source>
        <dbReference type="ARBA" id="ARBA00007699"/>
    </source>
</evidence>
<dbReference type="NCBIfam" id="TIGR03595">
    <property type="entry name" value="Obg_CgtA_exten"/>
    <property type="match status" value="1"/>
</dbReference>
<keyword evidence="8 9" id="KW-0342">GTP-binding</keyword>
<feature type="binding site" evidence="9">
    <location>
        <position position="173"/>
    </location>
    <ligand>
        <name>Mg(2+)</name>
        <dbReference type="ChEBI" id="CHEBI:18420"/>
    </ligand>
</feature>
<evidence type="ECO:0000259" key="10">
    <source>
        <dbReference type="PROSITE" id="PS51710"/>
    </source>
</evidence>
<sequence length="438" mass="47796">MAFVDQAQVELKAGKGGDGIVSFRHEKFVAMGGPFGGDGGHGGSIILKVDEGLRTLMDFRYNRHFKAQSGGNGGTKGMTGASADDRVIKVPQGTIVTDADTGEVLGDLVRPDQTLLVARGGRGGRGNIRFATPANPAPELSENGEPGQTRQIKLELRVLADVGLVGFPSAGKSTLLSVVSNAKPKIAAYHFTTIDPNIGMVRLGDNRDFVMADLPGLIEGASQGVGLGFQFLRHVERTRVILHLVDMSGIEGQDPYVQYKKILTELKEYDPTILERPQIVVATKMDMPDSEELFAKFQEQVQADSGLAKTPEIVSISAVTHDGVDALLRKTADLLDQAPVPTAYQQEEETTEEKIYQYKKQAPVVSVDWDDELSCWLISGPEVEKLAAMTNMQREATIMRFARQLRHMGVDDKLREAGAEYGDDVRINNTNFVFEYSE</sequence>
<keyword evidence="3 9" id="KW-0963">Cytoplasm</keyword>
<keyword evidence="14" id="KW-1185">Reference proteome</keyword>
<dbReference type="PANTHER" id="PTHR11702">
    <property type="entry name" value="DEVELOPMENTALLY REGULATED GTP-BINDING PROTEIN-RELATED"/>
    <property type="match status" value="1"/>
</dbReference>
<dbReference type="NCBIfam" id="NF008955">
    <property type="entry name" value="PRK12297.1"/>
    <property type="match status" value="1"/>
</dbReference>
<dbReference type="SUPFAM" id="SSF52540">
    <property type="entry name" value="P-loop containing nucleoside triphosphate hydrolases"/>
    <property type="match status" value="1"/>
</dbReference>
<name>A0ABN9YMY4_9LACO</name>
<dbReference type="InterPro" id="IPR036726">
    <property type="entry name" value="GTP1_OBG_dom_sf"/>
</dbReference>
<dbReference type="Gene3D" id="3.40.50.300">
    <property type="entry name" value="P-loop containing nucleotide triphosphate hydrolases"/>
    <property type="match status" value="1"/>
</dbReference>
<dbReference type="InterPro" id="IPR006169">
    <property type="entry name" value="GTP1_OBG_dom"/>
</dbReference>
<feature type="binding site" evidence="9">
    <location>
        <position position="193"/>
    </location>
    <ligand>
        <name>Mg(2+)</name>
        <dbReference type="ChEBI" id="CHEBI:18420"/>
    </ligand>
</feature>
<evidence type="ECO:0000256" key="3">
    <source>
        <dbReference type="ARBA" id="ARBA00022490"/>
    </source>
</evidence>
<dbReference type="InterPro" id="IPR031167">
    <property type="entry name" value="G_OBG"/>
</dbReference>
<accession>A0ABN9YMY4</accession>